<dbReference type="GO" id="GO:0031593">
    <property type="term" value="F:polyubiquitin modification-dependent protein binding"/>
    <property type="evidence" value="ECO:0007669"/>
    <property type="project" value="TreeGrafter"/>
</dbReference>
<dbReference type="GO" id="GO:0008270">
    <property type="term" value="F:zinc ion binding"/>
    <property type="evidence" value="ECO:0007669"/>
    <property type="project" value="UniProtKB-KW"/>
</dbReference>
<dbReference type="Gene3D" id="3.30.160.60">
    <property type="entry name" value="Classic Zinc Finger"/>
    <property type="match status" value="1"/>
</dbReference>
<evidence type="ECO:0000256" key="2">
    <source>
        <dbReference type="ARBA" id="ARBA00004286"/>
    </source>
</evidence>
<dbReference type="GO" id="GO:0004222">
    <property type="term" value="F:metalloendopeptidase activity"/>
    <property type="evidence" value="ECO:0007669"/>
    <property type="project" value="InterPro"/>
</dbReference>
<dbReference type="Pfam" id="PF10263">
    <property type="entry name" value="SprT-like"/>
    <property type="match status" value="1"/>
</dbReference>
<evidence type="ECO:0000256" key="11">
    <source>
        <dbReference type="ARBA" id="ARBA00023049"/>
    </source>
</evidence>
<evidence type="ECO:0000256" key="6">
    <source>
        <dbReference type="ARBA" id="ARBA00022723"/>
    </source>
</evidence>
<dbReference type="PROSITE" id="PS51908">
    <property type="entry name" value="ZF_UBZ4"/>
    <property type="match status" value="1"/>
</dbReference>
<dbReference type="GO" id="GO:0003697">
    <property type="term" value="F:single-stranded DNA binding"/>
    <property type="evidence" value="ECO:0007669"/>
    <property type="project" value="InterPro"/>
</dbReference>
<feature type="region of interest" description="Disordered" evidence="16">
    <location>
        <begin position="340"/>
        <end position="410"/>
    </location>
</feature>
<dbReference type="InterPro" id="IPR055220">
    <property type="entry name" value="SPRTN_ZBD"/>
</dbReference>
<evidence type="ECO:0000256" key="5">
    <source>
        <dbReference type="ARBA" id="ARBA00022670"/>
    </source>
</evidence>
<dbReference type="PANTHER" id="PTHR21220">
    <property type="entry name" value="DNA-DEPENDENT METALLOPROTEASE SPRTN"/>
    <property type="match status" value="1"/>
</dbReference>
<feature type="compositionally biased region" description="Basic and acidic residues" evidence="16">
    <location>
        <begin position="380"/>
        <end position="395"/>
    </location>
</feature>
<comment type="subcellular location">
    <subcellularLocation>
        <location evidence="2">Chromosome</location>
    </subcellularLocation>
    <subcellularLocation>
        <location evidence="1">Nucleus</location>
    </subcellularLocation>
</comment>
<dbReference type="GO" id="GO:0005634">
    <property type="term" value="C:nucleus"/>
    <property type="evidence" value="ECO:0007669"/>
    <property type="project" value="UniProtKB-SubCell"/>
</dbReference>
<feature type="region of interest" description="Disordered" evidence="16">
    <location>
        <begin position="276"/>
        <end position="319"/>
    </location>
</feature>
<keyword evidence="10" id="KW-0862">Zinc</keyword>
<keyword evidence="12 15" id="KW-0234">DNA repair</keyword>
<keyword evidence="6" id="KW-0479">Metal-binding</keyword>
<comment type="similarity">
    <text evidence="3">Belongs to the Spartan family.</text>
</comment>
<name>L7M0J8_RHIPC</name>
<dbReference type="AlphaFoldDB" id="L7M0J8"/>
<accession>L7M0J8</accession>
<dbReference type="SMART" id="SM00731">
    <property type="entry name" value="SprT"/>
    <property type="match status" value="1"/>
</dbReference>
<evidence type="ECO:0000256" key="8">
    <source>
        <dbReference type="ARBA" id="ARBA00022771"/>
    </source>
</evidence>
<dbReference type="PANTHER" id="PTHR21220:SF0">
    <property type="entry name" value="DNA-DEPENDENT METALLOPROTEASE SPRTN"/>
    <property type="match status" value="1"/>
</dbReference>
<dbReference type="InterPro" id="IPR044245">
    <property type="entry name" value="Spartan"/>
</dbReference>
<feature type="compositionally biased region" description="Basic and acidic residues" evidence="16">
    <location>
        <begin position="358"/>
        <end position="367"/>
    </location>
</feature>
<feature type="domain" description="UBZ4-type" evidence="17">
    <location>
        <begin position="517"/>
        <end position="544"/>
    </location>
</feature>
<keyword evidence="7 15" id="KW-0227">DNA damage</keyword>
<evidence type="ECO:0000256" key="16">
    <source>
        <dbReference type="SAM" id="MobiDB-lite"/>
    </source>
</evidence>
<reference evidence="18" key="2">
    <citation type="journal article" date="2015" name="J. Proteomics">
        <title>Sexual differences in the sialomes of the zebra tick, Rhipicephalus pulchellus.</title>
        <authorList>
            <person name="Tan A.W."/>
            <person name="Francischetti I.M."/>
            <person name="Slovak M."/>
            <person name="Kini R.M."/>
            <person name="Ribeiro J.M."/>
        </authorList>
    </citation>
    <scope>NUCLEOTIDE SEQUENCE</scope>
    <source>
        <tissue evidence="18">Salivary gland</tissue>
    </source>
</reference>
<evidence type="ECO:0000256" key="14">
    <source>
        <dbReference type="ARBA" id="ARBA00030396"/>
    </source>
</evidence>
<evidence type="ECO:0000256" key="1">
    <source>
        <dbReference type="ARBA" id="ARBA00004123"/>
    </source>
</evidence>
<evidence type="ECO:0000256" key="15">
    <source>
        <dbReference type="PROSITE-ProRule" id="PRU01256"/>
    </source>
</evidence>
<keyword evidence="11" id="KW-0482">Metalloprotease</keyword>
<dbReference type="EMBL" id="GACK01008376">
    <property type="protein sequence ID" value="JAA56658.1"/>
    <property type="molecule type" value="mRNA"/>
</dbReference>
<evidence type="ECO:0000256" key="9">
    <source>
        <dbReference type="ARBA" id="ARBA00022801"/>
    </source>
</evidence>
<keyword evidence="9" id="KW-0378">Hydrolase</keyword>
<dbReference type="InterPro" id="IPR006642">
    <property type="entry name" value="Rad18_UBZ4"/>
</dbReference>
<keyword evidence="4" id="KW-0158">Chromosome</keyword>
<keyword evidence="5" id="KW-0645">Protease</keyword>
<reference evidence="18" key="1">
    <citation type="submission" date="2012-11" db="EMBL/GenBank/DDBJ databases">
        <authorList>
            <person name="Lucero-Rivera Y.E."/>
            <person name="Tovar-Ramirez D."/>
        </authorList>
    </citation>
    <scope>NUCLEOTIDE SEQUENCE</scope>
    <source>
        <tissue evidence="18">Salivary gland</tissue>
    </source>
</reference>
<dbReference type="Pfam" id="PF22934">
    <property type="entry name" value="SPRTN_ZBD"/>
    <property type="match status" value="1"/>
</dbReference>
<evidence type="ECO:0000259" key="17">
    <source>
        <dbReference type="PROSITE" id="PS51908"/>
    </source>
</evidence>
<evidence type="ECO:0000256" key="13">
    <source>
        <dbReference type="ARBA" id="ARBA00023242"/>
    </source>
</evidence>
<organism evidence="18">
    <name type="scientific">Rhipicephalus pulchellus</name>
    <name type="common">Yellow backed tick</name>
    <name type="synonym">Dermacentor pulchellus</name>
    <dbReference type="NCBI Taxonomy" id="72859"/>
    <lineage>
        <taxon>Eukaryota</taxon>
        <taxon>Metazoa</taxon>
        <taxon>Ecdysozoa</taxon>
        <taxon>Arthropoda</taxon>
        <taxon>Chelicerata</taxon>
        <taxon>Arachnida</taxon>
        <taxon>Acari</taxon>
        <taxon>Parasitiformes</taxon>
        <taxon>Ixodida</taxon>
        <taxon>Ixodoidea</taxon>
        <taxon>Ixodidae</taxon>
        <taxon>Rhipicephalinae</taxon>
        <taxon>Rhipicephalus</taxon>
        <taxon>Rhipicephalus</taxon>
    </lineage>
</organism>
<protein>
    <recommendedName>
        <fullName evidence="14">Protein with SprT-like domain at the N terminus</fullName>
    </recommendedName>
</protein>
<dbReference type="GO" id="GO:0006508">
    <property type="term" value="P:proteolysis"/>
    <property type="evidence" value="ECO:0007669"/>
    <property type="project" value="UniProtKB-KW"/>
</dbReference>
<feature type="region of interest" description="Disordered" evidence="16">
    <location>
        <begin position="225"/>
        <end position="255"/>
    </location>
</feature>
<dbReference type="SMART" id="SM00734">
    <property type="entry name" value="ZnF_Rad18"/>
    <property type="match status" value="1"/>
</dbReference>
<evidence type="ECO:0000256" key="7">
    <source>
        <dbReference type="ARBA" id="ARBA00022763"/>
    </source>
</evidence>
<evidence type="ECO:0000313" key="18">
    <source>
        <dbReference type="EMBL" id="JAA56658.1"/>
    </source>
</evidence>
<evidence type="ECO:0000256" key="10">
    <source>
        <dbReference type="ARBA" id="ARBA00022833"/>
    </source>
</evidence>
<keyword evidence="8 15" id="KW-0863">Zinc-finger</keyword>
<dbReference type="InterPro" id="IPR006640">
    <property type="entry name" value="SprT-like_domain"/>
</dbReference>
<evidence type="ECO:0000256" key="4">
    <source>
        <dbReference type="ARBA" id="ARBA00022454"/>
    </source>
</evidence>
<proteinExistence type="evidence at transcript level"/>
<keyword evidence="13" id="KW-0539">Nucleus</keyword>
<evidence type="ECO:0000256" key="12">
    <source>
        <dbReference type="ARBA" id="ARBA00023204"/>
    </source>
</evidence>
<dbReference type="GO" id="GO:0006281">
    <property type="term" value="P:DNA repair"/>
    <property type="evidence" value="ECO:0007669"/>
    <property type="project" value="UniProtKB-KW"/>
</dbReference>
<sequence length="544" mass="61124">MELQLQINEENEYRDSLLKWDRPNTMAPAERPVVPYSSRRDLSVVDDLWELSDPNPDVHSLFMEFNEAFFFGKLDGTEVRWSPRMTSCAGLCHYEGRGGLCSIRLSEPLLKLRSRKDLVETLLHEMIHAYLFVTNNNKDHDAHGPEFHKHIERIRKASGARVTVYHNFHDEVESYRTHWWRCDGPCQHRRPYFGMVKRAMNRPPSDRDPWWPDHQRTCGGTFVKIREPEPKAPKNKKRDGVLPDSNAAAAKKSKMADGADIRTLLVPRHNIKAAATTVPAAHHQGARPKQSDAHHQGARPKQSATSVSSFPGIMTSLPSNVHTLSRPVVKSKMDQVVPFSGMGRALGGNSSISQAAEKGNDSSKDRISLPVSSCVLGTPMRERHDWQADRPRADDSAESSPLHLGNKDGTQVKATMPKLSRSSQPTLTDLLGKRPFPREQISRRRSAAKMKFIRELLSSDSESDNECVITKEEFNLRGQETCSEKVTEQSMSISSPLHTILNTGATASASTHGEPRLVECPACGCFMEEKHINRHLDVCLIQDD</sequence>
<dbReference type="GO" id="GO:0005694">
    <property type="term" value="C:chromosome"/>
    <property type="evidence" value="ECO:0007669"/>
    <property type="project" value="UniProtKB-SubCell"/>
</dbReference>
<evidence type="ECO:0000256" key="3">
    <source>
        <dbReference type="ARBA" id="ARBA00010724"/>
    </source>
</evidence>